<dbReference type="GO" id="GO:0033588">
    <property type="term" value="C:elongator holoenzyme complex"/>
    <property type="evidence" value="ECO:0007669"/>
    <property type="project" value="UniProtKB-ARBA"/>
</dbReference>
<dbReference type="Proteomes" id="UP001140206">
    <property type="component" value="Chromosome 1"/>
</dbReference>
<accession>A0AAV8GWN7</accession>
<keyword evidence="9" id="KW-1185">Reference proteome</keyword>
<dbReference type="GO" id="GO:0005524">
    <property type="term" value="F:ATP binding"/>
    <property type="evidence" value="ECO:0007669"/>
    <property type="project" value="UniProtKB-KW"/>
</dbReference>
<evidence type="ECO:0000256" key="2">
    <source>
        <dbReference type="ARBA" id="ARBA00022741"/>
    </source>
</evidence>
<sequence>MALVVMCGQPCSGKSTAAIRLSEALQSACATGGDQRLAIRIIDESSLHLGRNQSYADMAAEKNLRGVLRSQVDRSLSKDSIVIVDSLNNIKGYRYELWCLARASGIRYCVVFCDTEVDQCREWNDKRREIGQLAYDTNIFEDLARRFERPDGRNRWDSPLFELFPSRDDSERTSTVIGEAVSYLTKKVDSKTRDVKVLQPTIATQTAVKTEANTLYEMDKATQEVINAIVEAQSSGFGATVDKITIGPDLPSISFFFADFFYILRFKFPLKCELHLIPSSLWGITEIIYGCHRLFTLCLIRIPSCKGHLIYNHHIFGIYIFIQHLFDLKLTITVLKETDCVCQINFYPMKAPLKVM</sequence>
<dbReference type="InterPro" id="IPR027417">
    <property type="entry name" value="P-loop_NTPase"/>
</dbReference>
<keyword evidence="2" id="KW-0547">Nucleotide-binding</keyword>
<comment type="function">
    <text evidence="6">Elongator complex-associated factor that is not a structural subunit but rather transiently contacts the complex. Regulates both meristem activity and organ growth; acts as a positive regulator of adaxial leaf patterning. Required for an early step in synthesis of 5-carbamoylmethyl (ncm5) groups present on uridines (ncm5U) at the wobble position in tRNA.</text>
</comment>
<comment type="similarity">
    <text evidence="4">Belongs to the KTI12 family.</text>
</comment>
<reference evidence="8" key="1">
    <citation type="submission" date="2022-08" db="EMBL/GenBank/DDBJ databases">
        <authorList>
            <person name="Marques A."/>
        </authorList>
    </citation>
    <scope>NUCLEOTIDE SEQUENCE</scope>
    <source>
        <strain evidence="8">RhyPub2mFocal</strain>
        <tissue evidence="8">Leaves</tissue>
    </source>
</reference>
<dbReference type="EMBL" id="JAMFTS010000001">
    <property type="protein sequence ID" value="KAJ4808795.1"/>
    <property type="molecule type" value="Genomic_DNA"/>
</dbReference>
<dbReference type="Gene3D" id="3.40.50.300">
    <property type="entry name" value="P-loop containing nucleotide triphosphate hydrolases"/>
    <property type="match status" value="1"/>
</dbReference>
<evidence type="ECO:0000256" key="6">
    <source>
        <dbReference type="ARBA" id="ARBA00057212"/>
    </source>
</evidence>
<dbReference type="SUPFAM" id="SSF52540">
    <property type="entry name" value="P-loop containing nucleoside triphosphate hydrolases"/>
    <property type="match status" value="1"/>
</dbReference>
<organism evidence="8 9">
    <name type="scientific">Rhynchospora pubera</name>
    <dbReference type="NCBI Taxonomy" id="906938"/>
    <lineage>
        <taxon>Eukaryota</taxon>
        <taxon>Viridiplantae</taxon>
        <taxon>Streptophyta</taxon>
        <taxon>Embryophyta</taxon>
        <taxon>Tracheophyta</taxon>
        <taxon>Spermatophyta</taxon>
        <taxon>Magnoliopsida</taxon>
        <taxon>Liliopsida</taxon>
        <taxon>Poales</taxon>
        <taxon>Cyperaceae</taxon>
        <taxon>Cyperoideae</taxon>
        <taxon>Rhynchosporeae</taxon>
        <taxon>Rhynchospora</taxon>
    </lineage>
</organism>
<protein>
    <recommendedName>
        <fullName evidence="5">Protein KTI12 homolog</fullName>
    </recommendedName>
</protein>
<evidence type="ECO:0000256" key="5">
    <source>
        <dbReference type="ARBA" id="ARBA00026170"/>
    </source>
</evidence>
<gene>
    <name evidence="8" type="ORF">LUZ62_021361</name>
</gene>
<evidence type="ECO:0000313" key="9">
    <source>
        <dbReference type="Proteomes" id="UP001140206"/>
    </source>
</evidence>
<comment type="caution">
    <text evidence="8">The sequence shown here is derived from an EMBL/GenBank/DDBJ whole genome shotgun (WGS) entry which is preliminary data.</text>
</comment>
<dbReference type="AlphaFoldDB" id="A0AAV8GWN7"/>
<keyword evidence="3" id="KW-0067">ATP-binding</keyword>
<proteinExistence type="inferred from homology"/>
<evidence type="ECO:0000256" key="1">
    <source>
        <dbReference type="ARBA" id="ARBA00022694"/>
    </source>
</evidence>
<dbReference type="PANTHER" id="PTHR12435">
    <property type="match status" value="1"/>
</dbReference>
<dbReference type="InterPro" id="IPR013641">
    <property type="entry name" value="KTI12/PSTK"/>
</dbReference>
<keyword evidence="1" id="KW-0819">tRNA processing</keyword>
<evidence type="ECO:0000313" key="8">
    <source>
        <dbReference type="EMBL" id="KAJ4808795.1"/>
    </source>
</evidence>
<dbReference type="Pfam" id="PF08433">
    <property type="entry name" value="KTI12"/>
    <property type="match status" value="1"/>
</dbReference>
<evidence type="ECO:0000256" key="3">
    <source>
        <dbReference type="ARBA" id="ARBA00022840"/>
    </source>
</evidence>
<name>A0AAV8GWN7_9POAL</name>
<evidence type="ECO:0000256" key="4">
    <source>
        <dbReference type="ARBA" id="ARBA00025768"/>
    </source>
</evidence>
<dbReference type="FunFam" id="3.40.50.300:FF:000827">
    <property type="entry name" value="KTI12 chromatin-associated homolog"/>
    <property type="match status" value="1"/>
</dbReference>
<evidence type="ECO:0000256" key="7">
    <source>
        <dbReference type="ARBA" id="ARBA00065061"/>
    </source>
</evidence>
<dbReference type="GO" id="GO:0006357">
    <property type="term" value="P:regulation of transcription by RNA polymerase II"/>
    <property type="evidence" value="ECO:0007669"/>
    <property type="project" value="UniProtKB-ARBA"/>
</dbReference>
<dbReference type="GO" id="GO:0006400">
    <property type="term" value="P:tRNA modification"/>
    <property type="evidence" value="ECO:0007669"/>
    <property type="project" value="UniProtKB-ARBA"/>
</dbReference>
<comment type="subunit">
    <text evidence="7">Interacts with the elongator complex. Binds to calmodulin in a calcium-dependent manner.</text>
</comment>